<dbReference type="OrthoDB" id="9957570at2"/>
<sequence>MLHFTALVIPEHLTGHGYATPVVVLGADTATEISEIPLVTSLHRIEYEVVPYVHATPVLGRARVSQIWVDAVELDYDRRAKIVVVREPVPGDIDTSYANPATGVTGEDLPPWMRLLLAGQLHLATRDVPVSSGRSAMDVAIDAAAPTTLPEWAQQER</sequence>
<evidence type="ECO:0000313" key="2">
    <source>
        <dbReference type="Proteomes" id="UP000253318"/>
    </source>
</evidence>
<reference evidence="1 2" key="1">
    <citation type="submission" date="2018-04" db="EMBL/GenBank/DDBJ databases">
        <title>Novel actinobacteria from marine sediment.</title>
        <authorList>
            <person name="Ng Z.Y."/>
            <person name="Tan G.Y.A."/>
        </authorList>
    </citation>
    <scope>NUCLEOTIDE SEQUENCE [LARGE SCALE GENOMIC DNA]</scope>
    <source>
        <strain evidence="1 2">TPS81</strain>
    </source>
</reference>
<proteinExistence type="predicted"/>
<keyword evidence="2" id="KW-1185">Reference proteome</keyword>
<name>A0A368T6D6_9ACTN</name>
<accession>A0A368T6D6</accession>
<dbReference type="RefSeq" id="WP_114399240.1">
    <property type="nucleotide sequence ID" value="NZ_QEIM01000115.1"/>
</dbReference>
<organism evidence="1 2">
    <name type="scientific">Marinitenerispora sediminis</name>
    <dbReference type="NCBI Taxonomy" id="1931232"/>
    <lineage>
        <taxon>Bacteria</taxon>
        <taxon>Bacillati</taxon>
        <taxon>Actinomycetota</taxon>
        <taxon>Actinomycetes</taxon>
        <taxon>Streptosporangiales</taxon>
        <taxon>Nocardiopsidaceae</taxon>
        <taxon>Marinitenerispora</taxon>
    </lineage>
</organism>
<dbReference type="EMBL" id="QEIN01000063">
    <property type="protein sequence ID" value="RCV59283.1"/>
    <property type="molecule type" value="Genomic_DNA"/>
</dbReference>
<gene>
    <name evidence="1" type="ORF">DEF24_09940</name>
</gene>
<protein>
    <submittedName>
        <fullName evidence="1">Uncharacterized protein</fullName>
    </submittedName>
</protein>
<comment type="caution">
    <text evidence="1">The sequence shown here is derived from an EMBL/GenBank/DDBJ whole genome shotgun (WGS) entry which is preliminary data.</text>
</comment>
<dbReference type="AlphaFoldDB" id="A0A368T6D6"/>
<evidence type="ECO:0000313" key="1">
    <source>
        <dbReference type="EMBL" id="RCV59283.1"/>
    </source>
</evidence>
<dbReference type="Proteomes" id="UP000253318">
    <property type="component" value="Unassembled WGS sequence"/>
</dbReference>